<keyword evidence="4" id="KW-0472">Membrane</keyword>
<feature type="domain" description="TonB C-terminal" evidence="6">
    <location>
        <begin position="17"/>
        <end position="112"/>
    </location>
</feature>
<organism evidence="7 8">
    <name type="scientific">Sphingomonas populi</name>
    <dbReference type="NCBI Taxonomy" id="2484750"/>
    <lineage>
        <taxon>Bacteria</taxon>
        <taxon>Pseudomonadati</taxon>
        <taxon>Pseudomonadota</taxon>
        <taxon>Alphaproteobacteria</taxon>
        <taxon>Sphingomonadales</taxon>
        <taxon>Sphingomonadaceae</taxon>
        <taxon>Sphingomonas</taxon>
    </lineage>
</organism>
<dbReference type="GO" id="GO:0055085">
    <property type="term" value="P:transmembrane transport"/>
    <property type="evidence" value="ECO:0007669"/>
    <property type="project" value="InterPro"/>
</dbReference>
<dbReference type="Proteomes" id="UP000292085">
    <property type="component" value="Unassembled WGS sequence"/>
</dbReference>
<comment type="subcellular location">
    <subcellularLocation>
        <location evidence="1">Membrane</location>
        <topology evidence="1">Single-pass membrane protein</topology>
    </subcellularLocation>
</comment>
<name>A0A4Q6Y3C3_9SPHN</name>
<evidence type="ECO:0000313" key="7">
    <source>
        <dbReference type="EMBL" id="RZF64294.1"/>
    </source>
</evidence>
<dbReference type="OrthoDB" id="7585155at2"/>
<protein>
    <submittedName>
        <fullName evidence="7">TonB family protein</fullName>
    </submittedName>
</protein>
<evidence type="ECO:0000256" key="5">
    <source>
        <dbReference type="SAM" id="SignalP"/>
    </source>
</evidence>
<evidence type="ECO:0000313" key="8">
    <source>
        <dbReference type="Proteomes" id="UP000292085"/>
    </source>
</evidence>
<evidence type="ECO:0000256" key="4">
    <source>
        <dbReference type="ARBA" id="ARBA00023136"/>
    </source>
</evidence>
<comment type="caution">
    <text evidence="7">The sequence shown here is derived from an EMBL/GenBank/DDBJ whole genome shotgun (WGS) entry which is preliminary data.</text>
</comment>
<dbReference type="InterPro" id="IPR037682">
    <property type="entry name" value="TonB_C"/>
</dbReference>
<evidence type="ECO:0000259" key="6">
    <source>
        <dbReference type="PROSITE" id="PS52015"/>
    </source>
</evidence>
<evidence type="ECO:0000256" key="2">
    <source>
        <dbReference type="ARBA" id="ARBA00022692"/>
    </source>
</evidence>
<evidence type="ECO:0000256" key="1">
    <source>
        <dbReference type="ARBA" id="ARBA00004167"/>
    </source>
</evidence>
<reference evidence="7 8" key="1">
    <citation type="submission" date="2019-02" db="EMBL/GenBank/DDBJ databases">
        <authorList>
            <person name="Li Y."/>
        </authorList>
    </citation>
    <scope>NUCLEOTIDE SEQUENCE [LARGE SCALE GENOMIC DNA]</scope>
    <source>
        <strain evidence="7 8">3-7</strain>
    </source>
</reference>
<gene>
    <name evidence="7" type="ORF">EWE75_12165</name>
</gene>
<keyword evidence="3" id="KW-1133">Transmembrane helix</keyword>
<proteinExistence type="predicted"/>
<dbReference type="GO" id="GO:0016020">
    <property type="term" value="C:membrane"/>
    <property type="evidence" value="ECO:0007669"/>
    <property type="project" value="UniProtKB-SubCell"/>
</dbReference>
<keyword evidence="8" id="KW-1185">Reference proteome</keyword>
<dbReference type="Gene3D" id="3.30.1150.10">
    <property type="match status" value="1"/>
</dbReference>
<accession>A0A4Q6Y3C3</accession>
<dbReference type="Pfam" id="PF03544">
    <property type="entry name" value="TonB_C"/>
    <property type="match status" value="1"/>
</dbReference>
<sequence>MLIAALAMLSAATSAAEHVKLARVFLVVPPKYPKAGLSPNSNNSTRAKITISPDGKVVRCDIVRESGDAYLDHYACDYFRRARATPAKSRTGQKSFGTIAQEFSALGGNDPNRPPIADVTLAVSHMPTKDKSSEYHFVAVSVDEAGNATDCDTLSDVSDQLDTTLCKFAMKQLTFKPALDVSGKPVPSIQSFVALFTGPDVPAVIKERR</sequence>
<dbReference type="EMBL" id="SGIS01000016">
    <property type="protein sequence ID" value="RZF64294.1"/>
    <property type="molecule type" value="Genomic_DNA"/>
</dbReference>
<keyword evidence="2" id="KW-0812">Transmembrane</keyword>
<evidence type="ECO:0000256" key="3">
    <source>
        <dbReference type="ARBA" id="ARBA00022989"/>
    </source>
</evidence>
<feature type="signal peptide" evidence="5">
    <location>
        <begin position="1"/>
        <end position="15"/>
    </location>
</feature>
<feature type="chain" id="PRO_5020934373" evidence="5">
    <location>
        <begin position="16"/>
        <end position="209"/>
    </location>
</feature>
<dbReference type="NCBIfam" id="TIGR01352">
    <property type="entry name" value="tonB_Cterm"/>
    <property type="match status" value="1"/>
</dbReference>
<keyword evidence="5" id="KW-0732">Signal</keyword>
<dbReference type="InterPro" id="IPR006260">
    <property type="entry name" value="TonB/TolA_C"/>
</dbReference>
<dbReference type="PROSITE" id="PS52015">
    <property type="entry name" value="TONB_CTD"/>
    <property type="match status" value="1"/>
</dbReference>
<dbReference type="SUPFAM" id="SSF74653">
    <property type="entry name" value="TolA/TonB C-terminal domain"/>
    <property type="match status" value="1"/>
</dbReference>
<dbReference type="RefSeq" id="WP_130157789.1">
    <property type="nucleotide sequence ID" value="NZ_SGIS01000016.1"/>
</dbReference>
<dbReference type="AlphaFoldDB" id="A0A4Q6Y3C3"/>